<proteinExistence type="predicted"/>
<accession>A0A7X6K009</accession>
<protein>
    <submittedName>
        <fullName evidence="1">Uncharacterized protein</fullName>
    </submittedName>
</protein>
<sequence>MDYALIDELRASAVPKGDIFLFCKCQDIRSILMAEALRAKGKRVGVDIFDDYFSQTGDMRLSHIREWMREMIARVDFLLCATDTMKARLGQMAPDLPIHRMNDPFDAFEPERVARSLVERLQRVHVTGQINVAWFGTGDNPYFPVGLDDLCDFGEVLAGFRRRGFRANLRVLTNTRAMTPARLARLGRLPLSPMIEEWTLEGEEHLLSDSFVAFLPVGSQSFSTAKSLNRAVTALTRGAQVLTVGAPIYEALEPFHYRTTDELVDDVLRGTLRLRPQVLPSLSASFARMSDPANEAAELADFLERVSPFPTPRTLDDVVIVLHGAGDGAKQHKFAQRSKMFSVASPFQTAPMNFDLKFVPDGTGEIVAVISDRMSKVLESEAQKMLRPWPSDGPITFHGLSLGAVPGLCLSMHHVAEKLAAYDLGMRTAAAILQRLIPDARIVISETTAPFQLRAPLAIPETVDA</sequence>
<dbReference type="AlphaFoldDB" id="A0A7X6K009"/>
<reference evidence="1 2" key="1">
    <citation type="submission" date="2020-04" db="EMBL/GenBank/DDBJ databases">
        <authorList>
            <person name="Yoon J."/>
        </authorList>
    </citation>
    <scope>NUCLEOTIDE SEQUENCE [LARGE SCALE GENOMIC DNA]</scope>
    <source>
        <strain evidence="1 2">KMU-115</strain>
    </source>
</reference>
<comment type="caution">
    <text evidence="1">The sequence shown here is derived from an EMBL/GenBank/DDBJ whole genome shotgun (WGS) entry which is preliminary data.</text>
</comment>
<evidence type="ECO:0000313" key="1">
    <source>
        <dbReference type="EMBL" id="NKX45343.1"/>
    </source>
</evidence>
<organism evidence="1 2">
    <name type="scientific">Roseicyclus persicicus</name>
    <dbReference type="NCBI Taxonomy" id="2650661"/>
    <lineage>
        <taxon>Bacteria</taxon>
        <taxon>Pseudomonadati</taxon>
        <taxon>Pseudomonadota</taxon>
        <taxon>Alphaproteobacteria</taxon>
        <taxon>Rhodobacterales</taxon>
        <taxon>Roseobacteraceae</taxon>
        <taxon>Roseicyclus</taxon>
    </lineage>
</organism>
<name>A0A7X6K009_9RHOB</name>
<gene>
    <name evidence="1" type="ORF">HCU73_12175</name>
</gene>
<dbReference type="Proteomes" id="UP000526408">
    <property type="component" value="Unassembled WGS sequence"/>
</dbReference>
<evidence type="ECO:0000313" key="2">
    <source>
        <dbReference type="Proteomes" id="UP000526408"/>
    </source>
</evidence>
<keyword evidence="2" id="KW-1185">Reference proteome</keyword>
<dbReference type="EMBL" id="JAAZQQ010000004">
    <property type="protein sequence ID" value="NKX45343.1"/>
    <property type="molecule type" value="Genomic_DNA"/>
</dbReference>
<dbReference type="RefSeq" id="WP_168623739.1">
    <property type="nucleotide sequence ID" value="NZ_JAAZQQ010000004.1"/>
</dbReference>